<evidence type="ECO:0000259" key="13">
    <source>
        <dbReference type="Pfam" id="PF01035"/>
    </source>
</evidence>
<reference evidence="14" key="1">
    <citation type="submission" date="2020-11" db="EMBL/GenBank/DDBJ databases">
        <authorList>
            <person name="Tran Van P."/>
        </authorList>
    </citation>
    <scope>NUCLEOTIDE SEQUENCE</scope>
</reference>
<comment type="catalytic activity">
    <reaction evidence="1">
        <text>a 4-O-methyl-thymidine in DNA + L-cysteinyl-[protein] = a thymidine in DNA + S-methyl-L-cysteinyl-[protein]</text>
        <dbReference type="Rhea" id="RHEA:53428"/>
        <dbReference type="Rhea" id="RHEA-COMP:10131"/>
        <dbReference type="Rhea" id="RHEA-COMP:10132"/>
        <dbReference type="Rhea" id="RHEA-COMP:13555"/>
        <dbReference type="Rhea" id="RHEA-COMP:13556"/>
        <dbReference type="ChEBI" id="CHEBI:29950"/>
        <dbReference type="ChEBI" id="CHEBI:82612"/>
        <dbReference type="ChEBI" id="CHEBI:137386"/>
        <dbReference type="ChEBI" id="CHEBI:137387"/>
        <dbReference type="EC" id="2.1.1.63"/>
    </reaction>
</comment>
<organism evidence="14">
    <name type="scientific">Oppiella nova</name>
    <dbReference type="NCBI Taxonomy" id="334625"/>
    <lineage>
        <taxon>Eukaryota</taxon>
        <taxon>Metazoa</taxon>
        <taxon>Ecdysozoa</taxon>
        <taxon>Arthropoda</taxon>
        <taxon>Chelicerata</taxon>
        <taxon>Arachnida</taxon>
        <taxon>Acari</taxon>
        <taxon>Acariformes</taxon>
        <taxon>Sarcoptiformes</taxon>
        <taxon>Oribatida</taxon>
        <taxon>Brachypylina</taxon>
        <taxon>Oppioidea</taxon>
        <taxon>Oppiidae</taxon>
        <taxon>Oppiella</taxon>
    </lineage>
</organism>
<dbReference type="SUPFAM" id="SSF53155">
    <property type="entry name" value="Methylated DNA-protein cysteine methyltransferase domain"/>
    <property type="match status" value="1"/>
</dbReference>
<dbReference type="InterPro" id="IPR036388">
    <property type="entry name" value="WH-like_DNA-bd_sf"/>
</dbReference>
<dbReference type="OrthoDB" id="1907495at2759"/>
<keyword evidence="7" id="KW-0808">Transferase</keyword>
<comment type="function">
    <text evidence="2">Involved in the cellular defense against the biological effects of O6-methylguanine (O6-MeG) and O4-methylthymine (O4-MeT) in DNA. Repairs the methylated nucleobase in DNA by stoichiometrically transferring the methyl group to a cysteine residue in the enzyme. This is a suicide reaction: the enzyme is irreversibly inactivated.</text>
</comment>
<dbReference type="InterPro" id="IPR001497">
    <property type="entry name" value="MethylDNA_cys_MeTrfase_AS"/>
</dbReference>
<name>A0A7R9R041_9ACAR</name>
<evidence type="ECO:0000256" key="11">
    <source>
        <dbReference type="ARBA" id="ARBA00031621"/>
    </source>
</evidence>
<feature type="domain" description="Methylated-DNA-[protein]-cysteine S-methyltransferase DNA binding" evidence="13">
    <location>
        <begin position="106"/>
        <end position="188"/>
    </location>
</feature>
<dbReference type="FunFam" id="1.10.10.10:FF:000214">
    <property type="entry name" value="Methylated-DNA--protein-cysteine methyltransferase"/>
    <property type="match status" value="1"/>
</dbReference>
<evidence type="ECO:0000256" key="7">
    <source>
        <dbReference type="ARBA" id="ARBA00022679"/>
    </source>
</evidence>
<dbReference type="GO" id="GO:0003908">
    <property type="term" value="F:methylated-DNA-[protein]-cysteine S-methyltransferase activity"/>
    <property type="evidence" value="ECO:0007669"/>
    <property type="project" value="UniProtKB-EC"/>
</dbReference>
<evidence type="ECO:0000256" key="2">
    <source>
        <dbReference type="ARBA" id="ARBA00003317"/>
    </source>
</evidence>
<keyword evidence="9" id="KW-0234">DNA repair</keyword>
<comment type="catalytic activity">
    <reaction evidence="12">
        <text>a 6-O-methyl-2'-deoxyguanosine in DNA + L-cysteinyl-[protein] = S-methyl-L-cysteinyl-[protein] + a 2'-deoxyguanosine in DNA</text>
        <dbReference type="Rhea" id="RHEA:24000"/>
        <dbReference type="Rhea" id="RHEA-COMP:10131"/>
        <dbReference type="Rhea" id="RHEA-COMP:10132"/>
        <dbReference type="Rhea" id="RHEA-COMP:11367"/>
        <dbReference type="Rhea" id="RHEA-COMP:11368"/>
        <dbReference type="ChEBI" id="CHEBI:29950"/>
        <dbReference type="ChEBI" id="CHEBI:82612"/>
        <dbReference type="ChEBI" id="CHEBI:85445"/>
        <dbReference type="ChEBI" id="CHEBI:85448"/>
        <dbReference type="EC" id="2.1.1.63"/>
    </reaction>
</comment>
<comment type="similarity">
    <text evidence="3">Belongs to the MGMT family.</text>
</comment>
<evidence type="ECO:0000256" key="6">
    <source>
        <dbReference type="ARBA" id="ARBA00022603"/>
    </source>
</evidence>
<evidence type="ECO:0000256" key="8">
    <source>
        <dbReference type="ARBA" id="ARBA00022763"/>
    </source>
</evidence>
<dbReference type="EC" id="2.1.1.63" evidence="4"/>
<dbReference type="GO" id="GO:0005654">
    <property type="term" value="C:nucleoplasm"/>
    <property type="evidence" value="ECO:0007669"/>
    <property type="project" value="TreeGrafter"/>
</dbReference>
<evidence type="ECO:0000256" key="9">
    <source>
        <dbReference type="ARBA" id="ARBA00023204"/>
    </source>
</evidence>
<dbReference type="GO" id="GO:0032259">
    <property type="term" value="P:methylation"/>
    <property type="evidence" value="ECO:0007669"/>
    <property type="project" value="UniProtKB-KW"/>
</dbReference>
<dbReference type="GO" id="GO:0006281">
    <property type="term" value="P:DNA repair"/>
    <property type="evidence" value="ECO:0007669"/>
    <property type="project" value="UniProtKB-KW"/>
</dbReference>
<dbReference type="Proteomes" id="UP000728032">
    <property type="component" value="Unassembled WGS sequence"/>
</dbReference>
<proteinExistence type="inferred from homology"/>
<dbReference type="Gene3D" id="3.30.160.70">
    <property type="entry name" value="Methylated DNA-protein cysteine methyltransferase domain"/>
    <property type="match status" value="1"/>
</dbReference>
<dbReference type="PANTHER" id="PTHR46460">
    <property type="entry name" value="METHYLATED-DNA--PROTEIN-CYSTEINE METHYLTRANSFERASE"/>
    <property type="match status" value="1"/>
</dbReference>
<dbReference type="NCBIfam" id="TIGR00589">
    <property type="entry name" value="ogt"/>
    <property type="match status" value="1"/>
</dbReference>
<evidence type="ECO:0000313" key="15">
    <source>
        <dbReference type="Proteomes" id="UP000728032"/>
    </source>
</evidence>
<dbReference type="EMBL" id="CAJPVJ010042178">
    <property type="protein sequence ID" value="CAG2182081.1"/>
    <property type="molecule type" value="Genomic_DNA"/>
</dbReference>
<keyword evidence="15" id="KW-1185">Reference proteome</keyword>
<keyword evidence="8" id="KW-0227">DNA damage</keyword>
<dbReference type="InterPro" id="IPR014048">
    <property type="entry name" value="MethylDNA_cys_MeTrfase_DNA-bd"/>
</dbReference>
<dbReference type="Gene3D" id="1.10.10.10">
    <property type="entry name" value="Winged helix-like DNA-binding domain superfamily/Winged helix DNA-binding domain"/>
    <property type="match status" value="1"/>
</dbReference>
<accession>A0A7R9R041</accession>
<dbReference type="SUPFAM" id="SSF46767">
    <property type="entry name" value="Methylated DNA-protein cysteine methyltransferase, C-terminal domain"/>
    <property type="match status" value="1"/>
</dbReference>
<dbReference type="EMBL" id="OC957003">
    <property type="protein sequence ID" value="CAD7664944.1"/>
    <property type="molecule type" value="Genomic_DNA"/>
</dbReference>
<protein>
    <recommendedName>
        <fullName evidence="5">Methylated-DNA--protein-cysteine methyltransferase</fullName>
        <ecNumber evidence="4">2.1.1.63</ecNumber>
    </recommendedName>
    <alternativeName>
        <fullName evidence="10">6-O-methylguanine-DNA methyltransferase</fullName>
    </alternativeName>
    <alternativeName>
        <fullName evidence="11">O-6-methylguanine-DNA-alkyltransferase</fullName>
    </alternativeName>
</protein>
<dbReference type="PANTHER" id="PTHR46460:SF1">
    <property type="entry name" value="METHYLATED-DNA--PROTEIN-CYSTEINE METHYLTRANSFERASE"/>
    <property type="match status" value="1"/>
</dbReference>
<dbReference type="AlphaFoldDB" id="A0A7R9R041"/>
<sequence length="190" mass="20952">MGVKFGNKCDERHHQTVSIASPIGPMVVTVCSNGLHRLSTAIDHQFVPNPTAKVEVTGVDGGVDVLANPYVNDCIEWLSAYFRNDGHEEYASKPVIQFCPFVTNSEFYQKVWHLLRNEIPFGRTISYGELAALSGNERASRAVGSAMRNNPFLLMVPCHRVINKDGTIGNFSGTGGPTLKQWLLAHESHQ</sequence>
<dbReference type="Pfam" id="PF01035">
    <property type="entry name" value="DNA_binding_1"/>
    <property type="match status" value="1"/>
</dbReference>
<dbReference type="CDD" id="cd06445">
    <property type="entry name" value="ATase"/>
    <property type="match status" value="1"/>
</dbReference>
<dbReference type="InterPro" id="IPR036217">
    <property type="entry name" value="MethylDNA_cys_MeTrfase_DNAb"/>
</dbReference>
<keyword evidence="6" id="KW-0489">Methyltransferase</keyword>
<dbReference type="InterPro" id="IPR036631">
    <property type="entry name" value="MGMT_N_sf"/>
</dbReference>
<gene>
    <name evidence="14" type="ORF">ONB1V03_LOCUS21502</name>
</gene>
<evidence type="ECO:0000256" key="3">
    <source>
        <dbReference type="ARBA" id="ARBA00008711"/>
    </source>
</evidence>
<evidence type="ECO:0000256" key="12">
    <source>
        <dbReference type="ARBA" id="ARBA00049348"/>
    </source>
</evidence>
<evidence type="ECO:0000256" key="4">
    <source>
        <dbReference type="ARBA" id="ARBA00011918"/>
    </source>
</evidence>
<evidence type="ECO:0000313" key="14">
    <source>
        <dbReference type="EMBL" id="CAD7664944.1"/>
    </source>
</evidence>
<dbReference type="PROSITE" id="PS00374">
    <property type="entry name" value="MGMT"/>
    <property type="match status" value="1"/>
</dbReference>
<evidence type="ECO:0000256" key="5">
    <source>
        <dbReference type="ARBA" id="ARBA00015377"/>
    </source>
</evidence>
<evidence type="ECO:0000256" key="1">
    <source>
        <dbReference type="ARBA" id="ARBA00001286"/>
    </source>
</evidence>
<evidence type="ECO:0000256" key="10">
    <source>
        <dbReference type="ARBA" id="ARBA00030795"/>
    </source>
</evidence>